<keyword evidence="1" id="KW-0732">Signal</keyword>
<proteinExistence type="predicted"/>
<evidence type="ECO:0000256" key="1">
    <source>
        <dbReference type="SAM" id="SignalP"/>
    </source>
</evidence>
<evidence type="ECO:0008006" key="4">
    <source>
        <dbReference type="Google" id="ProtNLM"/>
    </source>
</evidence>
<name>A0A934WVU7_9BACT</name>
<feature type="signal peptide" evidence="1">
    <location>
        <begin position="1"/>
        <end position="19"/>
    </location>
</feature>
<dbReference type="RefSeq" id="WP_201429551.1">
    <property type="nucleotide sequence ID" value="NZ_JAEQBW010000001.1"/>
</dbReference>
<sequence>MKSIITVCLVLLLITCVSCQNDKDNFEIEEGTYQGVFYRFNPESSNETANVTLTLSNNEFEGTSDAWRYPLICEGSYKLTGREITFTNTCGPWTADFDWTLILNNKFEVERIGDKLILTLNYNYGHYDRYELEIAQ</sequence>
<organism evidence="2 3">
    <name type="scientific">Marivirga aurantiaca</name>
    <dbReference type="NCBI Taxonomy" id="2802615"/>
    <lineage>
        <taxon>Bacteria</taxon>
        <taxon>Pseudomonadati</taxon>
        <taxon>Bacteroidota</taxon>
        <taxon>Cytophagia</taxon>
        <taxon>Cytophagales</taxon>
        <taxon>Marivirgaceae</taxon>
        <taxon>Marivirga</taxon>
    </lineage>
</organism>
<gene>
    <name evidence="2" type="ORF">JKA74_02355</name>
</gene>
<keyword evidence="3" id="KW-1185">Reference proteome</keyword>
<dbReference type="EMBL" id="JAEQBW010000001">
    <property type="protein sequence ID" value="MBK6263865.1"/>
    <property type="molecule type" value="Genomic_DNA"/>
</dbReference>
<protein>
    <recommendedName>
        <fullName evidence="4">Lipocalin-like domain-containing protein</fullName>
    </recommendedName>
</protein>
<evidence type="ECO:0000313" key="2">
    <source>
        <dbReference type="EMBL" id="MBK6263865.1"/>
    </source>
</evidence>
<reference evidence="2" key="1">
    <citation type="submission" date="2021-01" db="EMBL/GenBank/DDBJ databases">
        <title>Marivirga aurantiaca sp. nov., isolated from intertidal surface sediments.</title>
        <authorList>
            <person name="Zhang M."/>
        </authorList>
    </citation>
    <scope>NUCLEOTIDE SEQUENCE</scope>
    <source>
        <strain evidence="2">S37H4</strain>
    </source>
</reference>
<dbReference type="AlphaFoldDB" id="A0A934WVU7"/>
<evidence type="ECO:0000313" key="3">
    <source>
        <dbReference type="Proteomes" id="UP000611723"/>
    </source>
</evidence>
<comment type="caution">
    <text evidence="2">The sequence shown here is derived from an EMBL/GenBank/DDBJ whole genome shotgun (WGS) entry which is preliminary data.</text>
</comment>
<dbReference type="Proteomes" id="UP000611723">
    <property type="component" value="Unassembled WGS sequence"/>
</dbReference>
<accession>A0A934WVU7</accession>
<feature type="chain" id="PRO_5037886962" description="Lipocalin-like domain-containing protein" evidence="1">
    <location>
        <begin position="20"/>
        <end position="136"/>
    </location>
</feature>